<name>A0A9W4WMD1_9GLOM</name>
<comment type="caution">
    <text evidence="3">The sequence shown here is derived from an EMBL/GenBank/DDBJ whole genome shotgun (WGS) entry which is preliminary data.</text>
</comment>
<sequence length="228" mass="26711">MSSVIDKKQKELEKWKTDHRCDNPNNAELNQAKDDLKKEKEEKEKLNIALEQQKQLVKNKKDEKGGYGLLTLSLVGVGYNILFYTNLIKNKMSKNEKELEEIFQKGVHKGFTEAVKFICQKFPFMFDTIKQKIKDAVKTKIKEIVEEADKNEEEGEAKPFIVCSQCPSYGKQDQRILLPCDELDKNINFNQRVNELLLEHNEKLNEISTRVYLEVRENSMVKYIPEYD</sequence>
<feature type="transmembrane region" description="Helical" evidence="2">
    <location>
        <begin position="66"/>
        <end position="87"/>
    </location>
</feature>
<accession>A0A9W4WMD1</accession>
<organism evidence="3 4">
    <name type="scientific">Funneliformis geosporum</name>
    <dbReference type="NCBI Taxonomy" id="1117311"/>
    <lineage>
        <taxon>Eukaryota</taxon>
        <taxon>Fungi</taxon>
        <taxon>Fungi incertae sedis</taxon>
        <taxon>Mucoromycota</taxon>
        <taxon>Glomeromycotina</taxon>
        <taxon>Glomeromycetes</taxon>
        <taxon>Glomerales</taxon>
        <taxon>Glomeraceae</taxon>
        <taxon>Funneliformis</taxon>
    </lineage>
</organism>
<evidence type="ECO:0000256" key="1">
    <source>
        <dbReference type="SAM" id="MobiDB-lite"/>
    </source>
</evidence>
<feature type="region of interest" description="Disordered" evidence="1">
    <location>
        <begin position="14"/>
        <end position="36"/>
    </location>
</feature>
<protein>
    <submittedName>
        <fullName evidence="3">8027_t:CDS:1</fullName>
    </submittedName>
</protein>
<evidence type="ECO:0000313" key="4">
    <source>
        <dbReference type="Proteomes" id="UP001153678"/>
    </source>
</evidence>
<dbReference type="AlphaFoldDB" id="A0A9W4WMD1"/>
<reference evidence="3" key="1">
    <citation type="submission" date="2022-08" db="EMBL/GenBank/DDBJ databases">
        <authorList>
            <person name="Kallberg Y."/>
            <person name="Tangrot J."/>
            <person name="Rosling A."/>
        </authorList>
    </citation>
    <scope>NUCLEOTIDE SEQUENCE</scope>
    <source>
        <strain evidence="3">Wild A</strain>
    </source>
</reference>
<gene>
    <name evidence="3" type="ORF">FWILDA_LOCUS5464</name>
</gene>
<keyword evidence="2" id="KW-0472">Membrane</keyword>
<dbReference type="Proteomes" id="UP001153678">
    <property type="component" value="Unassembled WGS sequence"/>
</dbReference>
<keyword evidence="4" id="KW-1185">Reference proteome</keyword>
<proteinExistence type="predicted"/>
<keyword evidence="2" id="KW-0812">Transmembrane</keyword>
<dbReference type="EMBL" id="CAMKVN010000911">
    <property type="protein sequence ID" value="CAI2172211.1"/>
    <property type="molecule type" value="Genomic_DNA"/>
</dbReference>
<evidence type="ECO:0000256" key="2">
    <source>
        <dbReference type="SAM" id="Phobius"/>
    </source>
</evidence>
<keyword evidence="2" id="KW-1133">Transmembrane helix</keyword>
<evidence type="ECO:0000313" key="3">
    <source>
        <dbReference type="EMBL" id="CAI2172211.1"/>
    </source>
</evidence>